<dbReference type="FunFam" id="3.30.70.270:FF:000001">
    <property type="entry name" value="Diguanylate cyclase domain protein"/>
    <property type="match status" value="1"/>
</dbReference>
<dbReference type="GO" id="GO:0052621">
    <property type="term" value="F:diguanylate cyclase activity"/>
    <property type="evidence" value="ECO:0007669"/>
    <property type="project" value="UniProtKB-EC"/>
</dbReference>
<dbReference type="InterPro" id="IPR048516">
    <property type="entry name" value="DGCcoil"/>
</dbReference>
<dbReference type="PANTHER" id="PTHR45138:SF9">
    <property type="entry name" value="DIGUANYLATE CYCLASE DGCM-RELATED"/>
    <property type="match status" value="1"/>
</dbReference>
<gene>
    <name evidence="6" type="ORF">C7H85_06035</name>
</gene>
<organism evidence="6 7">
    <name type="scientific">Zobellella endophytica</name>
    <dbReference type="NCBI Taxonomy" id="2116700"/>
    <lineage>
        <taxon>Bacteria</taxon>
        <taxon>Pseudomonadati</taxon>
        <taxon>Pseudomonadota</taxon>
        <taxon>Gammaproteobacteria</taxon>
        <taxon>Aeromonadales</taxon>
        <taxon>Aeromonadaceae</taxon>
        <taxon>Zobellella</taxon>
    </lineage>
</organism>
<comment type="caution">
    <text evidence="6">The sequence shown here is derived from an EMBL/GenBank/DDBJ whole genome shotgun (WGS) entry which is preliminary data.</text>
</comment>
<dbReference type="GO" id="GO:0005886">
    <property type="term" value="C:plasma membrane"/>
    <property type="evidence" value="ECO:0007669"/>
    <property type="project" value="TreeGrafter"/>
</dbReference>
<dbReference type="PANTHER" id="PTHR45138">
    <property type="entry name" value="REGULATORY COMPONENTS OF SENSORY TRANSDUCTION SYSTEM"/>
    <property type="match status" value="1"/>
</dbReference>
<dbReference type="NCBIfam" id="TIGR00254">
    <property type="entry name" value="GGDEF"/>
    <property type="match status" value="1"/>
</dbReference>
<dbReference type="PROSITE" id="PS50887">
    <property type="entry name" value="GGDEF"/>
    <property type="match status" value="1"/>
</dbReference>
<evidence type="ECO:0000256" key="2">
    <source>
        <dbReference type="ARBA" id="ARBA00012528"/>
    </source>
</evidence>
<dbReference type="InterPro" id="IPR043128">
    <property type="entry name" value="Rev_trsase/Diguanyl_cyclase"/>
</dbReference>
<sequence>MLMELASVIEKLGDMLPHLRQYEGQVAMPSRAGQPPPQPAPLGSLLEHWQKLFPGQKEKSAEPPPPPRSDTGLAAEFEQLLERLRHAALLFGRKQQVDGQKLQQATRELEQSPFRSAHTDNLLAELVRLDGDDHQPHIWALLEYYHAALRQLVEQERRCQSHHHELCAKLQQLIDELHFSGEIGDELGKIQQKLLQQVSISALPPLCLRLIELTIEGCRQERQNSATFLLKLNENLGEMHHNVAISLSEGQALLDARTHHGHHIAGELRAIGEHLVSQSNARLKEEIELRMRSITHIMAQHERLQEREQSLLNRMNAMEQQINELKNETAQYRQRLSAQNEKLFIDNLTQIYNRAAMEERLEVEYRRWLRHQDPLCIALLDIDHFKEINDNYGHLAGDKALRLIARIIQKSLRESDFVARFGGEEFVILLPGVNPDKLEKPLEKLREQIKNIPFRFKDERVTITASIGATLLRKGDCTTSAMERADQALYQAKRAGRNQIVVA</sequence>
<dbReference type="InterPro" id="IPR000160">
    <property type="entry name" value="GGDEF_dom"/>
</dbReference>
<comment type="catalytic activity">
    <reaction evidence="3">
        <text>2 GTP = 3',3'-c-di-GMP + 2 diphosphate</text>
        <dbReference type="Rhea" id="RHEA:24898"/>
        <dbReference type="ChEBI" id="CHEBI:33019"/>
        <dbReference type="ChEBI" id="CHEBI:37565"/>
        <dbReference type="ChEBI" id="CHEBI:58805"/>
        <dbReference type="EC" id="2.7.7.65"/>
    </reaction>
</comment>
<evidence type="ECO:0000313" key="7">
    <source>
        <dbReference type="Proteomes" id="UP000240243"/>
    </source>
</evidence>
<dbReference type="RefSeq" id="WP_106729379.1">
    <property type="nucleotide sequence ID" value="NZ_PXYG01000002.1"/>
</dbReference>
<dbReference type="OrthoDB" id="9812260at2"/>
<accession>A0A2P7R9A1</accession>
<protein>
    <recommendedName>
        <fullName evidence="2">diguanylate cyclase</fullName>
        <ecNumber evidence="2">2.7.7.65</ecNumber>
    </recommendedName>
</protein>
<dbReference type="Pfam" id="PF20975">
    <property type="entry name" value="DGCcoil"/>
    <property type="match status" value="1"/>
</dbReference>
<dbReference type="InterPro" id="IPR029787">
    <property type="entry name" value="Nucleotide_cyclase"/>
</dbReference>
<comment type="cofactor">
    <cofactor evidence="1">
        <name>Mg(2+)</name>
        <dbReference type="ChEBI" id="CHEBI:18420"/>
    </cofactor>
</comment>
<feature type="domain" description="GGDEF" evidence="5">
    <location>
        <begin position="373"/>
        <end position="503"/>
    </location>
</feature>
<dbReference type="Pfam" id="PF00990">
    <property type="entry name" value="GGDEF"/>
    <property type="match status" value="1"/>
</dbReference>
<evidence type="ECO:0000256" key="4">
    <source>
        <dbReference type="SAM" id="Coils"/>
    </source>
</evidence>
<dbReference type="SMART" id="SM00267">
    <property type="entry name" value="GGDEF"/>
    <property type="match status" value="1"/>
</dbReference>
<dbReference type="CDD" id="cd01949">
    <property type="entry name" value="GGDEF"/>
    <property type="match status" value="1"/>
</dbReference>
<dbReference type="AlphaFoldDB" id="A0A2P7R9A1"/>
<dbReference type="InterPro" id="IPR050469">
    <property type="entry name" value="Diguanylate_Cyclase"/>
</dbReference>
<keyword evidence="7" id="KW-1185">Reference proteome</keyword>
<evidence type="ECO:0000313" key="6">
    <source>
        <dbReference type="EMBL" id="PSJ46770.1"/>
    </source>
</evidence>
<dbReference type="SUPFAM" id="SSF55073">
    <property type="entry name" value="Nucleotide cyclase"/>
    <property type="match status" value="1"/>
</dbReference>
<dbReference type="GO" id="GO:1902201">
    <property type="term" value="P:negative regulation of bacterial-type flagellum-dependent cell motility"/>
    <property type="evidence" value="ECO:0007669"/>
    <property type="project" value="TreeGrafter"/>
</dbReference>
<dbReference type="Proteomes" id="UP000240243">
    <property type="component" value="Unassembled WGS sequence"/>
</dbReference>
<dbReference type="Gene3D" id="3.30.70.270">
    <property type="match status" value="1"/>
</dbReference>
<feature type="coiled-coil region" evidence="4">
    <location>
        <begin position="301"/>
        <end position="342"/>
    </location>
</feature>
<evidence type="ECO:0000259" key="5">
    <source>
        <dbReference type="PROSITE" id="PS50887"/>
    </source>
</evidence>
<dbReference type="EMBL" id="PXYG01000002">
    <property type="protein sequence ID" value="PSJ46770.1"/>
    <property type="molecule type" value="Genomic_DNA"/>
</dbReference>
<name>A0A2P7R9A1_9GAMM</name>
<evidence type="ECO:0000256" key="3">
    <source>
        <dbReference type="ARBA" id="ARBA00034247"/>
    </source>
</evidence>
<reference evidence="6 7" key="1">
    <citation type="submission" date="2018-03" db="EMBL/GenBank/DDBJ databases">
        <title>The draft genome of Zobellella sp. 59N8.</title>
        <authorList>
            <person name="Liu L."/>
            <person name="Li L."/>
            <person name="Zhang X."/>
            <person name="Liang L."/>
            <person name="Wang T."/>
        </authorList>
    </citation>
    <scope>NUCLEOTIDE SEQUENCE [LARGE SCALE GENOMIC DNA]</scope>
    <source>
        <strain evidence="6 7">59N8</strain>
    </source>
</reference>
<dbReference type="GO" id="GO:0043709">
    <property type="term" value="P:cell adhesion involved in single-species biofilm formation"/>
    <property type="evidence" value="ECO:0007669"/>
    <property type="project" value="TreeGrafter"/>
</dbReference>
<keyword evidence="4" id="KW-0175">Coiled coil</keyword>
<dbReference type="EC" id="2.7.7.65" evidence="2"/>
<proteinExistence type="predicted"/>
<evidence type="ECO:0000256" key="1">
    <source>
        <dbReference type="ARBA" id="ARBA00001946"/>
    </source>
</evidence>